<dbReference type="AlphaFoldDB" id="A0A498R5K9"/>
<evidence type="ECO:0000256" key="1">
    <source>
        <dbReference type="ARBA" id="ARBA00004141"/>
    </source>
</evidence>
<feature type="transmembrane region" description="Helical" evidence="8">
    <location>
        <begin position="338"/>
        <end position="359"/>
    </location>
</feature>
<dbReference type="EMBL" id="UPPP01000063">
    <property type="protein sequence ID" value="VBB06395.1"/>
    <property type="molecule type" value="Genomic_DNA"/>
</dbReference>
<dbReference type="Proteomes" id="UP000277811">
    <property type="component" value="Unassembled WGS sequence"/>
</dbReference>
<feature type="transmembrane region" description="Helical" evidence="8">
    <location>
        <begin position="275"/>
        <end position="299"/>
    </location>
</feature>
<sequence>MPNLEAKGKMSAGELTVILVGSMIGTNILANAQKLVVDAGQDAWISILLSGPVFYATAWMMVRLGRYYPDQTFAEYVSLLWGRFFGWGVLLWLALFIGIDFSLALKMFSRTIAFFLFDRTPEEVLALSMLAVCVYCTLQDLGTFIRTVQLMVTVSVVMLMSVWSLTIFSFLPENLLPLWPLHLAGIAKGIGDSWSLYTGYEVLLLLLPQVYRGKVSLNKAVGASFGCGGVVFLFIMVMTIGVLSVEGVKNNPFAVLTVIRSVELPGTFIERLENYLLLAWIPLVFVTFSTYLLLLSYLLQYRLGYADHRPGVLVLAPLIFVGTVLLDGQNMISWAEKAGTGLGLVFSFLIIPVSLYLAYRRQKRQMVPS</sequence>
<feature type="transmembrane region" description="Helical" evidence="8">
    <location>
        <begin position="12"/>
        <end position="32"/>
    </location>
</feature>
<organism evidence="9 10">
    <name type="scientific">Lucifera butyrica</name>
    <dbReference type="NCBI Taxonomy" id="1351585"/>
    <lineage>
        <taxon>Bacteria</taxon>
        <taxon>Bacillati</taxon>
        <taxon>Bacillota</taxon>
        <taxon>Negativicutes</taxon>
        <taxon>Veillonellales</taxon>
        <taxon>Veillonellaceae</taxon>
        <taxon>Lucifera</taxon>
    </lineage>
</organism>
<evidence type="ECO:0000313" key="9">
    <source>
        <dbReference type="EMBL" id="VBB06395.1"/>
    </source>
</evidence>
<feature type="transmembrane region" description="Helical" evidence="8">
    <location>
        <begin position="150"/>
        <end position="171"/>
    </location>
</feature>
<dbReference type="PANTHER" id="PTHR34975:SF2">
    <property type="entry name" value="SPORE GERMINATION PROTEIN A2"/>
    <property type="match status" value="1"/>
</dbReference>
<evidence type="ECO:0000256" key="6">
    <source>
        <dbReference type="ARBA" id="ARBA00022989"/>
    </source>
</evidence>
<evidence type="ECO:0000256" key="3">
    <source>
        <dbReference type="ARBA" id="ARBA00022448"/>
    </source>
</evidence>
<dbReference type="PANTHER" id="PTHR34975">
    <property type="entry name" value="SPORE GERMINATION PROTEIN A2"/>
    <property type="match status" value="1"/>
</dbReference>
<dbReference type="GO" id="GO:0016020">
    <property type="term" value="C:membrane"/>
    <property type="evidence" value="ECO:0007669"/>
    <property type="project" value="UniProtKB-SubCell"/>
</dbReference>
<evidence type="ECO:0000256" key="7">
    <source>
        <dbReference type="ARBA" id="ARBA00023136"/>
    </source>
</evidence>
<evidence type="ECO:0000313" key="10">
    <source>
        <dbReference type="Proteomes" id="UP000277811"/>
    </source>
</evidence>
<proteinExistence type="inferred from homology"/>
<dbReference type="InterPro" id="IPR004761">
    <property type="entry name" value="Spore_GerAB"/>
</dbReference>
<protein>
    <submittedName>
        <fullName evidence="9">Spore germination gerab</fullName>
    </submittedName>
</protein>
<keyword evidence="3" id="KW-0813">Transport</keyword>
<keyword evidence="4" id="KW-0309">Germination</keyword>
<reference evidence="9 10" key="1">
    <citation type="submission" date="2018-06" db="EMBL/GenBank/DDBJ databases">
        <authorList>
            <person name="Strepis N."/>
        </authorList>
    </citation>
    <scope>NUCLEOTIDE SEQUENCE [LARGE SCALE GENOMIC DNA]</scope>
    <source>
        <strain evidence="9">LUCI</strain>
    </source>
</reference>
<keyword evidence="5 8" id="KW-0812">Transmembrane</keyword>
<comment type="similarity">
    <text evidence="2">Belongs to the amino acid-polyamine-organocation (APC) superfamily. Spore germination protein (SGP) (TC 2.A.3.9) family.</text>
</comment>
<dbReference type="OrthoDB" id="2716906at2"/>
<evidence type="ECO:0000256" key="8">
    <source>
        <dbReference type="SAM" id="Phobius"/>
    </source>
</evidence>
<feature type="transmembrane region" description="Helical" evidence="8">
    <location>
        <begin position="311"/>
        <end position="332"/>
    </location>
</feature>
<keyword evidence="10" id="KW-1185">Reference proteome</keyword>
<accession>A0A498R5K9</accession>
<evidence type="ECO:0000256" key="2">
    <source>
        <dbReference type="ARBA" id="ARBA00007998"/>
    </source>
</evidence>
<feature type="transmembrane region" description="Helical" evidence="8">
    <location>
        <begin position="194"/>
        <end position="211"/>
    </location>
</feature>
<keyword evidence="7 8" id="KW-0472">Membrane</keyword>
<comment type="subcellular location">
    <subcellularLocation>
        <location evidence="1">Membrane</location>
        <topology evidence="1">Multi-pass membrane protein</topology>
    </subcellularLocation>
</comment>
<dbReference type="RefSeq" id="WP_122627345.1">
    <property type="nucleotide sequence ID" value="NZ_UPPP01000063.1"/>
</dbReference>
<name>A0A498R5K9_9FIRM</name>
<dbReference type="Pfam" id="PF03845">
    <property type="entry name" value="Spore_permease"/>
    <property type="match status" value="1"/>
</dbReference>
<gene>
    <name evidence="9" type="ORF">LUCI_1626</name>
</gene>
<evidence type="ECO:0000256" key="5">
    <source>
        <dbReference type="ARBA" id="ARBA00022692"/>
    </source>
</evidence>
<dbReference type="Gene3D" id="1.20.1740.10">
    <property type="entry name" value="Amino acid/polyamine transporter I"/>
    <property type="match status" value="1"/>
</dbReference>
<feature type="transmembrane region" description="Helical" evidence="8">
    <location>
        <begin position="44"/>
        <end position="64"/>
    </location>
</feature>
<evidence type="ECO:0000256" key="4">
    <source>
        <dbReference type="ARBA" id="ARBA00022544"/>
    </source>
</evidence>
<feature type="transmembrane region" description="Helical" evidence="8">
    <location>
        <begin position="84"/>
        <end position="104"/>
    </location>
</feature>
<dbReference type="GO" id="GO:0009847">
    <property type="term" value="P:spore germination"/>
    <property type="evidence" value="ECO:0007669"/>
    <property type="project" value="InterPro"/>
</dbReference>
<feature type="transmembrane region" description="Helical" evidence="8">
    <location>
        <begin position="223"/>
        <end position="243"/>
    </location>
</feature>
<keyword evidence="6 8" id="KW-1133">Transmembrane helix</keyword>